<feature type="compositionally biased region" description="Polar residues" evidence="1">
    <location>
        <begin position="158"/>
        <end position="172"/>
    </location>
</feature>
<evidence type="ECO:0000256" key="1">
    <source>
        <dbReference type="SAM" id="MobiDB-lite"/>
    </source>
</evidence>
<feature type="compositionally biased region" description="Basic and acidic residues" evidence="1">
    <location>
        <begin position="218"/>
        <end position="236"/>
    </location>
</feature>
<dbReference type="AlphaFoldDB" id="A0A7J6QQA0"/>
<organism evidence="2 3">
    <name type="scientific">Perkinsus olseni</name>
    <name type="common">Perkinsus atlanticus</name>
    <dbReference type="NCBI Taxonomy" id="32597"/>
    <lineage>
        <taxon>Eukaryota</taxon>
        <taxon>Sar</taxon>
        <taxon>Alveolata</taxon>
        <taxon>Perkinsozoa</taxon>
        <taxon>Perkinsea</taxon>
        <taxon>Perkinsida</taxon>
        <taxon>Perkinsidae</taxon>
        <taxon>Perkinsus</taxon>
    </lineage>
</organism>
<comment type="caution">
    <text evidence="2">The sequence shown here is derived from an EMBL/GenBank/DDBJ whole genome shotgun (WGS) entry which is preliminary data.</text>
</comment>
<keyword evidence="3" id="KW-1185">Reference proteome</keyword>
<feature type="region of interest" description="Disordered" evidence="1">
    <location>
        <begin position="207"/>
        <end position="304"/>
    </location>
</feature>
<feature type="compositionally biased region" description="Basic and acidic residues" evidence="1">
    <location>
        <begin position="132"/>
        <end position="142"/>
    </location>
</feature>
<feature type="region of interest" description="Disordered" evidence="1">
    <location>
        <begin position="132"/>
        <end position="186"/>
    </location>
</feature>
<name>A0A7J6QQA0_PEROL</name>
<feature type="non-terminal residue" evidence="2">
    <location>
        <position position="343"/>
    </location>
</feature>
<evidence type="ECO:0000313" key="2">
    <source>
        <dbReference type="EMBL" id="KAF4710575.1"/>
    </source>
</evidence>
<feature type="region of interest" description="Disordered" evidence="1">
    <location>
        <begin position="1"/>
        <end position="77"/>
    </location>
</feature>
<evidence type="ECO:0000313" key="3">
    <source>
        <dbReference type="Proteomes" id="UP000553632"/>
    </source>
</evidence>
<protein>
    <submittedName>
        <fullName evidence="2">Uncharacterized protein</fullName>
    </submittedName>
</protein>
<feature type="compositionally biased region" description="Acidic residues" evidence="1">
    <location>
        <begin position="11"/>
        <end position="26"/>
    </location>
</feature>
<dbReference type="Proteomes" id="UP000553632">
    <property type="component" value="Unassembled WGS sequence"/>
</dbReference>
<feature type="compositionally biased region" description="Basic and acidic residues" evidence="1">
    <location>
        <begin position="266"/>
        <end position="291"/>
    </location>
</feature>
<feature type="compositionally biased region" description="Acidic residues" evidence="1">
    <location>
        <begin position="175"/>
        <end position="186"/>
    </location>
</feature>
<gene>
    <name evidence="2" type="ORF">FOZ63_030975</name>
</gene>
<dbReference type="EMBL" id="JABANO010031236">
    <property type="protein sequence ID" value="KAF4710575.1"/>
    <property type="molecule type" value="Genomic_DNA"/>
</dbReference>
<sequence>VAAIRLRLSEDPAESDEDDEEGEEDIAVVVIEGPNEENKTVDGSDDSTQGGKECKAHLPSSTLGAGPMTVHNHSNAASAKEWADAFRRETEELRIAQQRIVTIEAEMQGPVTSASRRSLARARLMLDKARKKLEDRKSEAKGFRTRVRLKAPLPLEASSPQVRTVPRSQPSQREMEDDQSDDLEMDELQALRYELFRELERCAMRDKTRQCSQCGRGGESRIGPREETPAWRRYLDEDSNCEGARRSSRDEGDTEVSGCESLEQDDANRTWDVDGSDARRVSATMPDEHGRPQSAVFPQSVGRVRGIPRASSAGVRIRPGGEAQVTERREAVRWSYAAYGMHD</sequence>
<accession>A0A7J6QQA0</accession>
<reference evidence="2 3" key="1">
    <citation type="submission" date="2020-04" db="EMBL/GenBank/DDBJ databases">
        <title>Perkinsus olseni comparative genomics.</title>
        <authorList>
            <person name="Bogema D.R."/>
        </authorList>
    </citation>
    <scope>NUCLEOTIDE SEQUENCE [LARGE SCALE GENOMIC DNA]</scope>
    <source>
        <strain evidence="2 3">ATCC PRA-207</strain>
    </source>
</reference>
<proteinExistence type="predicted"/>